<proteinExistence type="predicted"/>
<gene>
    <name evidence="1" type="ORF">A2365_02015</name>
</gene>
<dbReference type="STRING" id="1801677.A2365_02015"/>
<reference evidence="1 2" key="1">
    <citation type="journal article" date="2016" name="Nat. Commun.">
        <title>Thousands of microbial genomes shed light on interconnected biogeochemical processes in an aquifer system.</title>
        <authorList>
            <person name="Anantharaman K."/>
            <person name="Brown C.T."/>
            <person name="Hug L.A."/>
            <person name="Sharon I."/>
            <person name="Castelle C.J."/>
            <person name="Probst A.J."/>
            <person name="Thomas B.C."/>
            <person name="Singh A."/>
            <person name="Wilkins M.J."/>
            <person name="Karaoz U."/>
            <person name="Brodie E.L."/>
            <person name="Williams K.H."/>
            <person name="Hubbard S.S."/>
            <person name="Banfield J.F."/>
        </authorList>
    </citation>
    <scope>NUCLEOTIDE SEQUENCE [LARGE SCALE GENOMIC DNA]</scope>
</reference>
<name>A0A1G2EMI2_9BACT</name>
<dbReference type="Proteomes" id="UP000177740">
    <property type="component" value="Unassembled WGS sequence"/>
</dbReference>
<organism evidence="1 2">
    <name type="scientific">Candidatus Nealsonbacteria bacterium RIFOXYB1_FULL_40_15</name>
    <dbReference type="NCBI Taxonomy" id="1801677"/>
    <lineage>
        <taxon>Bacteria</taxon>
        <taxon>Candidatus Nealsoniibacteriota</taxon>
    </lineage>
</organism>
<accession>A0A1G2EMI2</accession>
<sequence>MTLKKAARILNKKLEVHNPKTFSSSWIFKHTQSVYNYVRLNHKTEHGTIDWDAFTPHLDKYFQRRWTRYRRKPAKPYENQGELDLVLNKYKDKLYTFVAPSGEEDREIRNKIIISIVRIAQKGNTLAEQELVKWITYITEEWVEKYYQIFKWKGYPDEVEDKIRGCIRCYKYTGSFVGYLFKTLEYSARGKPPQCSLDDKLFDGTKTRIDFVAADTSDLYLQE</sequence>
<dbReference type="EMBL" id="MHMM01000021">
    <property type="protein sequence ID" value="OGZ26550.1"/>
    <property type="molecule type" value="Genomic_DNA"/>
</dbReference>
<evidence type="ECO:0000313" key="2">
    <source>
        <dbReference type="Proteomes" id="UP000177740"/>
    </source>
</evidence>
<evidence type="ECO:0000313" key="1">
    <source>
        <dbReference type="EMBL" id="OGZ26550.1"/>
    </source>
</evidence>
<dbReference type="AlphaFoldDB" id="A0A1G2EMI2"/>
<comment type="caution">
    <text evidence="1">The sequence shown here is derived from an EMBL/GenBank/DDBJ whole genome shotgun (WGS) entry which is preliminary data.</text>
</comment>
<protein>
    <submittedName>
        <fullName evidence="1">Uncharacterized protein</fullName>
    </submittedName>
</protein>